<dbReference type="InterPro" id="IPR052035">
    <property type="entry name" value="ZnF_BED_domain_contain"/>
</dbReference>
<keyword evidence="1" id="KW-0238">DNA-binding</keyword>
<proteinExistence type="predicted"/>
<evidence type="ECO:0000313" key="3">
    <source>
        <dbReference type="EMBL" id="CAD6255933.1"/>
    </source>
</evidence>
<organism evidence="3 4">
    <name type="scientific">Miscanthus lutarioriparius</name>
    <dbReference type="NCBI Taxonomy" id="422564"/>
    <lineage>
        <taxon>Eukaryota</taxon>
        <taxon>Viridiplantae</taxon>
        <taxon>Streptophyta</taxon>
        <taxon>Embryophyta</taxon>
        <taxon>Tracheophyta</taxon>
        <taxon>Spermatophyta</taxon>
        <taxon>Magnoliopsida</taxon>
        <taxon>Liliopsida</taxon>
        <taxon>Poales</taxon>
        <taxon>Poaceae</taxon>
        <taxon>PACMAD clade</taxon>
        <taxon>Panicoideae</taxon>
        <taxon>Andropogonodae</taxon>
        <taxon>Andropogoneae</taxon>
        <taxon>Saccharinae</taxon>
        <taxon>Miscanthus</taxon>
    </lineage>
</organism>
<dbReference type="Pfam" id="PF14372">
    <property type="entry name" value="hAT-like_RNase-H"/>
    <property type="match status" value="1"/>
</dbReference>
<dbReference type="EMBL" id="CAJGYO010000010">
    <property type="protein sequence ID" value="CAD6255933.1"/>
    <property type="molecule type" value="Genomic_DNA"/>
</dbReference>
<feature type="domain" description="hAT-like transposase RNase-H fold" evidence="2">
    <location>
        <begin position="349"/>
        <end position="448"/>
    </location>
</feature>
<keyword evidence="4" id="KW-1185">Reference proteome</keyword>
<accession>A0A811Q5T5</accession>
<gene>
    <name evidence="3" type="ORF">NCGR_LOCUS39460</name>
</gene>
<evidence type="ECO:0000259" key="2">
    <source>
        <dbReference type="Pfam" id="PF14372"/>
    </source>
</evidence>
<dbReference type="AlphaFoldDB" id="A0A811Q5T5"/>
<protein>
    <recommendedName>
        <fullName evidence="2">hAT-like transposase RNase-H fold domain-containing protein</fullName>
    </recommendedName>
</protein>
<comment type="caution">
    <text evidence="3">The sequence shown here is derived from an EMBL/GenBank/DDBJ whole genome shotgun (WGS) entry which is preliminary data.</text>
</comment>
<dbReference type="OrthoDB" id="691693at2759"/>
<sequence>MRATLEAAAAAIHAAREATCTAICATREAICTTHEAAAAIRTTHATAIAIRPAAVAAIPQAPSLLHPSARSVGKRAGRLSAAKSTSKSGIALMNPCLRESLYCHPNKAITNQKEKLQLHQKITKLKSHVGLIADLWSSNQNLGYLGVTAHYIDEEFELHKKIIAFKQISFPHNSFAVQDGITACLTEWDLVDRVFTVTLDNASVNNRAIRDLRAALGAQMFFKGEHIHVRCAAHVLNIMVQAGLQVIPNAVGRVRDIIKVVTSTPSRMQTFNSIVQALGLKGKSGLILDVPHRWNATYDMLNEALKYKAALNRFAAEQYQDVPSELDWQKAESLHEFLEQFSEATKAFSADRHPTAHLFLKMLMAVQDVLLDETWNTNELLNELAEAMYTKFQKYWAAPSMVLLIAAVLDPSMKADFVRFFYLTVENAEAEAKMRELRQYLKKYYLEYERVVRNNTGPIFVTYEEEVLSQGESSSSGLRGKRRVELAFAQFASHNSSTRSERSELDIYLNDPRVVAGTSAMHCTSAWEWIVTLYKDWALILYKDWARGSRYEWIGAGYNLKRTGLDRTILHKKGFGSGSIYC</sequence>
<dbReference type="PANTHER" id="PTHR46481">
    <property type="entry name" value="ZINC FINGER BED DOMAIN-CONTAINING PROTEIN 4"/>
    <property type="match status" value="1"/>
</dbReference>
<dbReference type="InterPro" id="IPR025525">
    <property type="entry name" value="hAT-like_transposase_RNase-H"/>
</dbReference>
<reference evidence="3" key="1">
    <citation type="submission" date="2020-10" db="EMBL/GenBank/DDBJ databases">
        <authorList>
            <person name="Han B."/>
            <person name="Lu T."/>
            <person name="Zhao Q."/>
            <person name="Huang X."/>
            <person name="Zhao Y."/>
        </authorList>
    </citation>
    <scope>NUCLEOTIDE SEQUENCE</scope>
</reference>
<name>A0A811Q5T5_9POAL</name>
<dbReference type="PANTHER" id="PTHR46481:SF5">
    <property type="entry name" value="OS08G0393150 PROTEIN"/>
    <property type="match status" value="1"/>
</dbReference>
<evidence type="ECO:0000313" key="4">
    <source>
        <dbReference type="Proteomes" id="UP000604825"/>
    </source>
</evidence>
<evidence type="ECO:0000256" key="1">
    <source>
        <dbReference type="ARBA" id="ARBA00023125"/>
    </source>
</evidence>
<dbReference type="GO" id="GO:0003677">
    <property type="term" value="F:DNA binding"/>
    <property type="evidence" value="ECO:0007669"/>
    <property type="project" value="UniProtKB-KW"/>
</dbReference>
<dbReference type="InterPro" id="IPR012337">
    <property type="entry name" value="RNaseH-like_sf"/>
</dbReference>
<dbReference type="Proteomes" id="UP000604825">
    <property type="component" value="Unassembled WGS sequence"/>
</dbReference>
<dbReference type="SUPFAM" id="SSF53098">
    <property type="entry name" value="Ribonuclease H-like"/>
    <property type="match status" value="1"/>
</dbReference>